<reference evidence="10" key="1">
    <citation type="submission" date="2016-06" db="EMBL/GenBank/DDBJ databases">
        <authorList>
            <person name="Varghese N."/>
            <person name="Submissions Spin"/>
        </authorList>
    </citation>
    <scope>NUCLEOTIDE SEQUENCE [LARGE SCALE GENOMIC DNA]</scope>
    <source>
        <strain evidence="10">DSM 44814</strain>
    </source>
</reference>
<keyword evidence="4" id="KW-0804">Transcription</keyword>
<dbReference type="PROSITE" id="PS51078">
    <property type="entry name" value="ICLR_ED"/>
    <property type="match status" value="1"/>
</dbReference>
<keyword evidence="2" id="KW-0805">Transcription regulation</keyword>
<dbReference type="PROSITE" id="PS51077">
    <property type="entry name" value="HTH_ICLR"/>
    <property type="match status" value="1"/>
</dbReference>
<dbReference type="GO" id="GO:0006071">
    <property type="term" value="P:glycerol metabolic process"/>
    <property type="evidence" value="ECO:0007669"/>
    <property type="project" value="UniProtKB-KW"/>
</dbReference>
<evidence type="ECO:0000259" key="8">
    <source>
        <dbReference type="PROSITE" id="PS51078"/>
    </source>
</evidence>
<keyword evidence="1" id="KW-0319">Glycerol metabolism</keyword>
<dbReference type="SUPFAM" id="SSF46785">
    <property type="entry name" value="Winged helix' DNA-binding domain"/>
    <property type="match status" value="1"/>
</dbReference>
<comment type="function">
    <text evidence="5">May be an activator protein for the gylABX operon.</text>
</comment>
<dbReference type="InterPro" id="IPR005471">
    <property type="entry name" value="Tscrpt_reg_IclR_N"/>
</dbReference>
<dbReference type="SUPFAM" id="SSF55781">
    <property type="entry name" value="GAF domain-like"/>
    <property type="match status" value="1"/>
</dbReference>
<evidence type="ECO:0000313" key="9">
    <source>
        <dbReference type="EMBL" id="SCL53811.1"/>
    </source>
</evidence>
<sequence>MVEKHSGLSAVKSASRVLDVLELLAQHQQGLTFPELVELLGFPKSSLHALLWTLHDRGWVALDEDTRRYRTGVRAWEAGQGFVHGVDLVRVADRHLRNARAELDETVQLAILDGTDVVYVAKVEANHPFQLVSRVGMRLPAYATGLGKVLLAALPPAELEARFEAFNFERFTDRTLTSFADLVDRLAQIRKDGFGEDDGEYTEGIFCVAAPVRDHTGAVVAALSCSAPRPRLDAREVDPQRIRELVRAHGHALSTDLGWSGATSGTNPRIPSTRR</sequence>
<feature type="domain" description="HTH iclR-type" evidence="7">
    <location>
        <begin position="11"/>
        <end position="73"/>
    </location>
</feature>
<dbReference type="Gene3D" id="3.30.450.40">
    <property type="match status" value="1"/>
</dbReference>
<evidence type="ECO:0000256" key="5">
    <source>
        <dbReference type="ARBA" id="ARBA00058938"/>
    </source>
</evidence>
<dbReference type="InterPro" id="IPR029016">
    <property type="entry name" value="GAF-like_dom_sf"/>
</dbReference>
<dbReference type="InterPro" id="IPR014757">
    <property type="entry name" value="Tscrpt_reg_IclR_C"/>
</dbReference>
<name>A0A1C6UIM0_9ACTN</name>
<evidence type="ECO:0000313" key="10">
    <source>
        <dbReference type="Proteomes" id="UP000199696"/>
    </source>
</evidence>
<evidence type="ECO:0000256" key="3">
    <source>
        <dbReference type="ARBA" id="ARBA00023125"/>
    </source>
</evidence>
<dbReference type="GO" id="GO:0003700">
    <property type="term" value="F:DNA-binding transcription factor activity"/>
    <property type="evidence" value="ECO:0007669"/>
    <property type="project" value="TreeGrafter"/>
</dbReference>
<dbReference type="InterPro" id="IPR036390">
    <property type="entry name" value="WH_DNA-bd_sf"/>
</dbReference>
<dbReference type="Pfam" id="PF01614">
    <property type="entry name" value="IclR_C"/>
    <property type="match status" value="1"/>
</dbReference>
<dbReference type="Gene3D" id="1.10.10.10">
    <property type="entry name" value="Winged helix-like DNA-binding domain superfamily/Winged helix DNA-binding domain"/>
    <property type="match status" value="1"/>
</dbReference>
<organism evidence="9 10">
    <name type="scientific">Micromonospora eburnea</name>
    <dbReference type="NCBI Taxonomy" id="227316"/>
    <lineage>
        <taxon>Bacteria</taxon>
        <taxon>Bacillati</taxon>
        <taxon>Actinomycetota</taxon>
        <taxon>Actinomycetes</taxon>
        <taxon>Micromonosporales</taxon>
        <taxon>Micromonosporaceae</taxon>
        <taxon>Micromonospora</taxon>
    </lineage>
</organism>
<proteinExistence type="predicted"/>
<evidence type="ECO:0000256" key="1">
    <source>
        <dbReference type="ARBA" id="ARBA00022798"/>
    </source>
</evidence>
<gene>
    <name evidence="9" type="ORF">GA0070604_2858</name>
</gene>
<dbReference type="SMART" id="SM00346">
    <property type="entry name" value="HTH_ICLR"/>
    <property type="match status" value="1"/>
</dbReference>
<dbReference type="PANTHER" id="PTHR30136:SF24">
    <property type="entry name" value="HTH-TYPE TRANSCRIPTIONAL REPRESSOR ALLR"/>
    <property type="match status" value="1"/>
</dbReference>
<dbReference type="InterPro" id="IPR036388">
    <property type="entry name" value="WH-like_DNA-bd_sf"/>
</dbReference>
<feature type="domain" description="IclR-ED" evidence="8">
    <location>
        <begin position="74"/>
        <end position="259"/>
    </location>
</feature>
<protein>
    <recommendedName>
        <fullName evidence="6">Glycerol operon regulatory protein</fullName>
    </recommendedName>
</protein>
<dbReference type="GO" id="GO:0045892">
    <property type="term" value="P:negative regulation of DNA-templated transcription"/>
    <property type="evidence" value="ECO:0007669"/>
    <property type="project" value="TreeGrafter"/>
</dbReference>
<keyword evidence="10" id="KW-1185">Reference proteome</keyword>
<dbReference type="EMBL" id="FMHY01000002">
    <property type="protein sequence ID" value="SCL53811.1"/>
    <property type="molecule type" value="Genomic_DNA"/>
</dbReference>
<dbReference type="AlphaFoldDB" id="A0A1C6UIM0"/>
<evidence type="ECO:0000259" key="7">
    <source>
        <dbReference type="PROSITE" id="PS51077"/>
    </source>
</evidence>
<keyword evidence="3" id="KW-0238">DNA-binding</keyword>
<dbReference type="GO" id="GO:0003677">
    <property type="term" value="F:DNA binding"/>
    <property type="evidence" value="ECO:0007669"/>
    <property type="project" value="UniProtKB-KW"/>
</dbReference>
<evidence type="ECO:0000256" key="4">
    <source>
        <dbReference type="ARBA" id="ARBA00023163"/>
    </source>
</evidence>
<dbReference type="PANTHER" id="PTHR30136">
    <property type="entry name" value="HELIX-TURN-HELIX TRANSCRIPTIONAL REGULATOR, ICLR FAMILY"/>
    <property type="match status" value="1"/>
</dbReference>
<dbReference type="InterPro" id="IPR050707">
    <property type="entry name" value="HTH_MetabolicPath_Reg"/>
</dbReference>
<evidence type="ECO:0000256" key="6">
    <source>
        <dbReference type="ARBA" id="ARBA00070406"/>
    </source>
</evidence>
<dbReference type="STRING" id="227316.GA0070604_2858"/>
<dbReference type="FunFam" id="1.10.10.10:FF:000056">
    <property type="entry name" value="IclR family transcriptional regulator"/>
    <property type="match status" value="1"/>
</dbReference>
<dbReference type="Proteomes" id="UP000199696">
    <property type="component" value="Unassembled WGS sequence"/>
</dbReference>
<evidence type="ECO:0000256" key="2">
    <source>
        <dbReference type="ARBA" id="ARBA00023015"/>
    </source>
</evidence>
<dbReference type="Pfam" id="PF09339">
    <property type="entry name" value="HTH_IclR"/>
    <property type="match status" value="1"/>
</dbReference>
<accession>A0A1C6UIM0</accession>